<sequence>MYLRRKRETSAASEPTTIGVLTTPDYATCSYHAIPF</sequence>
<proteinExistence type="predicted"/>
<organism evidence="1 2">
    <name type="scientific">Corchorus capsularis</name>
    <name type="common">Jute</name>
    <dbReference type="NCBI Taxonomy" id="210143"/>
    <lineage>
        <taxon>Eukaryota</taxon>
        <taxon>Viridiplantae</taxon>
        <taxon>Streptophyta</taxon>
        <taxon>Embryophyta</taxon>
        <taxon>Tracheophyta</taxon>
        <taxon>Spermatophyta</taxon>
        <taxon>Magnoliopsida</taxon>
        <taxon>eudicotyledons</taxon>
        <taxon>Gunneridae</taxon>
        <taxon>Pentapetalae</taxon>
        <taxon>rosids</taxon>
        <taxon>malvids</taxon>
        <taxon>Malvales</taxon>
        <taxon>Malvaceae</taxon>
        <taxon>Grewioideae</taxon>
        <taxon>Apeibeae</taxon>
        <taxon>Corchorus</taxon>
    </lineage>
</organism>
<comment type="caution">
    <text evidence="1">The sequence shown here is derived from an EMBL/GenBank/DDBJ whole genome shotgun (WGS) entry which is preliminary data.</text>
</comment>
<reference evidence="1 2" key="1">
    <citation type="submission" date="2013-09" db="EMBL/GenBank/DDBJ databases">
        <title>Corchorus capsularis genome sequencing.</title>
        <authorList>
            <person name="Alam M."/>
            <person name="Haque M.S."/>
            <person name="Islam M.S."/>
            <person name="Emdad E.M."/>
            <person name="Islam M.M."/>
            <person name="Ahmed B."/>
            <person name="Halim A."/>
            <person name="Hossen Q.M.M."/>
            <person name="Hossain M.Z."/>
            <person name="Ahmed R."/>
            <person name="Khan M.M."/>
            <person name="Islam R."/>
            <person name="Rashid M.M."/>
            <person name="Khan S.A."/>
            <person name="Rahman M.S."/>
            <person name="Alam M."/>
        </authorList>
    </citation>
    <scope>NUCLEOTIDE SEQUENCE [LARGE SCALE GENOMIC DNA]</scope>
    <source>
        <strain evidence="2">cv. CVL-1</strain>
        <tissue evidence="1">Whole seedling</tissue>
    </source>
</reference>
<dbReference type="Proteomes" id="UP000188268">
    <property type="component" value="Unassembled WGS sequence"/>
</dbReference>
<dbReference type="AlphaFoldDB" id="A0A1R3IST6"/>
<name>A0A1R3IST6_COCAP</name>
<protein>
    <submittedName>
        <fullName evidence="1">Uncharacterized protein</fullName>
    </submittedName>
</protein>
<accession>A0A1R3IST6</accession>
<gene>
    <name evidence="1" type="ORF">CCACVL1_10078</name>
</gene>
<dbReference type="EMBL" id="AWWV01009576">
    <property type="protein sequence ID" value="OMO85631.1"/>
    <property type="molecule type" value="Genomic_DNA"/>
</dbReference>
<keyword evidence="2" id="KW-1185">Reference proteome</keyword>
<evidence type="ECO:0000313" key="2">
    <source>
        <dbReference type="Proteomes" id="UP000188268"/>
    </source>
</evidence>
<evidence type="ECO:0000313" key="1">
    <source>
        <dbReference type="EMBL" id="OMO85631.1"/>
    </source>
</evidence>
<dbReference type="Gramene" id="OMO85631">
    <property type="protein sequence ID" value="OMO85631"/>
    <property type="gene ID" value="CCACVL1_10078"/>
</dbReference>